<dbReference type="GO" id="GO:0019948">
    <property type="term" value="F:SUMO activating enzyme activity"/>
    <property type="evidence" value="ECO:0007669"/>
    <property type="project" value="UniProtKB-UniRule"/>
</dbReference>
<dbReference type="STRING" id="1220162.K1W5T4"/>
<dbReference type="Pfam" id="PF10585">
    <property type="entry name" value="UBA_E1_SCCH"/>
    <property type="match status" value="1"/>
</dbReference>
<dbReference type="InterPro" id="IPR019572">
    <property type="entry name" value="UBA_E1_SCCH"/>
</dbReference>
<dbReference type="HOGENOM" id="CLU_013325_7_3_1"/>
<dbReference type="GO" id="GO:0031510">
    <property type="term" value="C:SUMO activating enzyme complex"/>
    <property type="evidence" value="ECO:0007669"/>
    <property type="project" value="UniProtKB-UniRule"/>
</dbReference>
<feature type="binding site" evidence="12">
    <location>
        <position position="181"/>
    </location>
    <ligand>
        <name>Zn(2+)</name>
        <dbReference type="ChEBI" id="CHEBI:29105"/>
    </ligand>
</feature>
<feature type="domain" description="Ubiquitin-activating enzyme SCCH" evidence="17">
    <location>
        <begin position="336"/>
        <end position="408"/>
    </location>
</feature>
<dbReference type="InterPro" id="IPR045886">
    <property type="entry name" value="ThiF/MoeB/HesA"/>
</dbReference>
<keyword evidence="20" id="KW-1185">Reference proteome</keyword>
<dbReference type="eggNOG" id="KOG2013">
    <property type="taxonomic scope" value="Eukaryota"/>
</dbReference>
<dbReference type="GO" id="GO:0005737">
    <property type="term" value="C:cytoplasm"/>
    <property type="evidence" value="ECO:0007669"/>
    <property type="project" value="TreeGrafter"/>
</dbReference>
<feature type="active site" description="Glycyl thioester intermediate" evidence="10 13">
    <location>
        <position position="196"/>
    </location>
</feature>
<dbReference type="Pfam" id="PF00899">
    <property type="entry name" value="ThiF"/>
    <property type="match status" value="1"/>
</dbReference>
<feature type="region of interest" description="Disordered" evidence="15">
    <location>
        <begin position="568"/>
        <end position="651"/>
    </location>
</feature>
<dbReference type="AlphaFoldDB" id="K1W5T4"/>
<keyword evidence="7 9" id="KW-0067">ATP-binding</keyword>
<evidence type="ECO:0000313" key="19">
    <source>
        <dbReference type="EMBL" id="EKD04283.1"/>
    </source>
</evidence>
<feature type="binding site" evidence="12">
    <location>
        <position position="473"/>
    </location>
    <ligand>
        <name>Zn(2+)</name>
        <dbReference type="ChEBI" id="CHEBI:29105"/>
    </ligand>
</feature>
<dbReference type="EMBL" id="AMBO01000228">
    <property type="protein sequence ID" value="EKD04283.1"/>
    <property type="molecule type" value="Genomic_DNA"/>
</dbReference>
<dbReference type="InterPro" id="IPR035985">
    <property type="entry name" value="Ubiquitin-activating_enz"/>
</dbReference>
<comment type="pathway">
    <text evidence="1 9">Protein modification; protein sumoylation.</text>
</comment>
<feature type="binding site" evidence="11">
    <location>
        <position position="81"/>
    </location>
    <ligand>
        <name>ATP</name>
        <dbReference type="ChEBI" id="CHEBI:30616"/>
    </ligand>
</feature>
<feature type="compositionally biased region" description="Low complexity" evidence="15">
    <location>
        <begin position="320"/>
        <end position="337"/>
    </location>
</feature>
<feature type="coiled-coil region" evidence="14">
    <location>
        <begin position="228"/>
        <end position="266"/>
    </location>
</feature>
<sequence>MGRLSHTEALLGPELFKKVRTTPILVVGAGGIGCELLKNLVLVGFSNIEILLTSQIDLDTIDLSNLNRQFLFRKPDISKSKALVAAATARHFNPSSGIEIHARHGNVKEASNDIEWISKFGLVMNALDNMDARRHVNKLCQAANVPLVESGTAGYLGQATPIVHVRCTLQRKADHQDKTECYDCVYKPAPKSFPVCTIRSTPSEPIHCIVWGKSYLFGKLFGEDDEAVDEAELDKAKEEGENAEEIENLKKEAAAFREVRRLLGEEDGPQRVFRKVFHDDINRLLAMEDMWKVPGRVKPVPLDYDGIMDGTFVAPPPRAPAQAAPAASTANGATTSAKLKDQKELSLKENLELFIDSCKRLSARAIANPDVILSFDKDDDDTLDFVLAVANLRATAYGIPTRTRFQVKEIAGNIIPAIATTNAVIAGMVVMQALQLLVRNESTVYKRHYLGPIPIKPIGNETAEGPNPNCSVCRDIYIPFKVDVNKCTLGEFVNEVVKKWLVPGLSGDDDELEASILEGGRILADPDFEDNFEKTLAELGLERNKMITVLDEDDKYRPIQFCILEPSDAQGNYSLPEQPPTIPERPPKAKEDAESEDEDDIAVLTAPPSKFPSPAPEGQTIKRKRSAAEGEEVPAKKTRTGAGAEDAIELD</sequence>
<evidence type="ECO:0000256" key="3">
    <source>
        <dbReference type="ARBA" id="ARBA00022723"/>
    </source>
</evidence>
<dbReference type="Proteomes" id="UP000006757">
    <property type="component" value="Unassembled WGS sequence"/>
</dbReference>
<comment type="caution">
    <text evidence="19">The sequence shown here is derived from an EMBL/GenBank/DDBJ whole genome shotgun (WGS) entry which is preliminary data.</text>
</comment>
<feature type="binding site" evidence="12">
    <location>
        <position position="184"/>
    </location>
    <ligand>
        <name>Zn(2+)</name>
        <dbReference type="ChEBI" id="CHEBI:29105"/>
    </ligand>
</feature>
<evidence type="ECO:0000256" key="4">
    <source>
        <dbReference type="ARBA" id="ARBA00022741"/>
    </source>
</evidence>
<dbReference type="InterPro" id="IPR033127">
    <property type="entry name" value="UBQ-activ_enz_E1_Cys_AS"/>
</dbReference>
<dbReference type="FunFam" id="3.50.50.80:FF:000004">
    <property type="entry name" value="Ubiquitin-activating enzyme E1-like"/>
    <property type="match status" value="1"/>
</dbReference>
<dbReference type="GO" id="GO:0005524">
    <property type="term" value="F:ATP binding"/>
    <property type="evidence" value="ECO:0007669"/>
    <property type="project" value="UniProtKB-UniRule"/>
</dbReference>
<protein>
    <recommendedName>
        <fullName evidence="8 9">Ubiquitin-activating enzyme E1-like</fullName>
    </recommendedName>
</protein>
<evidence type="ECO:0000256" key="5">
    <source>
        <dbReference type="ARBA" id="ARBA00022786"/>
    </source>
</evidence>
<feature type="binding site" evidence="12">
    <location>
        <position position="470"/>
    </location>
    <ligand>
        <name>Zn(2+)</name>
        <dbReference type="ChEBI" id="CHEBI:29105"/>
    </ligand>
</feature>
<dbReference type="PANTHER" id="PTHR10953:SF5">
    <property type="entry name" value="SUMO-ACTIVATING ENZYME SUBUNIT 2"/>
    <property type="match status" value="1"/>
</dbReference>
<keyword evidence="4 9" id="KW-0547">Nucleotide-binding</keyword>
<feature type="domain" description="THIF-type NAD/FAD binding fold" evidence="16">
    <location>
        <begin position="10"/>
        <end position="451"/>
    </location>
</feature>
<dbReference type="OMA" id="TPSEHIH"/>
<dbReference type="Gene3D" id="3.10.290.20">
    <property type="entry name" value="Ubiquitin-like 2 activating enzyme e1b. Chain: B, domain 3"/>
    <property type="match status" value="1"/>
</dbReference>
<feature type="binding site" evidence="11">
    <location>
        <begin position="65"/>
        <end position="68"/>
    </location>
    <ligand>
        <name>ATP</name>
        <dbReference type="ChEBI" id="CHEBI:30616"/>
    </ligand>
</feature>
<evidence type="ECO:0000256" key="1">
    <source>
        <dbReference type="ARBA" id="ARBA00004718"/>
    </source>
</evidence>
<dbReference type="Pfam" id="PF14732">
    <property type="entry name" value="UAE_UbL"/>
    <property type="match status" value="1"/>
</dbReference>
<dbReference type="InterPro" id="IPR042449">
    <property type="entry name" value="Ub-E1_IAD_1"/>
</dbReference>
<dbReference type="InterPro" id="IPR023318">
    <property type="entry name" value="Ub_act_enz_dom_a_sf"/>
</dbReference>
<dbReference type="Gene3D" id="3.50.50.80">
    <property type="entry name" value="Ubiquitin-activating enzyme E1, inactive adenylation domain, subdomain 1"/>
    <property type="match status" value="1"/>
</dbReference>
<keyword evidence="6 9" id="KW-0862">Zinc</keyword>
<dbReference type="InterPro" id="IPR028077">
    <property type="entry name" value="UAE_UbL_dom"/>
</dbReference>
<dbReference type="FunFam" id="1.10.10.520:FF:000011">
    <property type="entry name" value="Ubiquitin-activating enzyme E1-like"/>
    <property type="match status" value="1"/>
</dbReference>
<evidence type="ECO:0000256" key="8">
    <source>
        <dbReference type="ARBA" id="ARBA00073512"/>
    </source>
</evidence>
<evidence type="ECO:0000256" key="9">
    <source>
        <dbReference type="PIRNR" id="PIRNR039133"/>
    </source>
</evidence>
<evidence type="ECO:0000256" key="12">
    <source>
        <dbReference type="PIRSR" id="PIRSR039133-3"/>
    </source>
</evidence>
<gene>
    <name evidence="19" type="ORF">A1Q2_01426</name>
</gene>
<evidence type="ECO:0000256" key="10">
    <source>
        <dbReference type="PIRSR" id="PIRSR039133-1"/>
    </source>
</evidence>
<name>K1W5T4_TRIAC</name>
<dbReference type="FunCoup" id="K1W5T4">
    <property type="interactions" value="929"/>
</dbReference>
<reference evidence="19 20" key="1">
    <citation type="journal article" date="2012" name="Eukaryot. Cell">
        <title>Genome sequence of the Trichosporon asahii environmental strain CBS 8904.</title>
        <authorList>
            <person name="Yang R.Y."/>
            <person name="Li H.T."/>
            <person name="Zhu H."/>
            <person name="Zhou G.P."/>
            <person name="Wang M."/>
            <person name="Wang L."/>
        </authorList>
    </citation>
    <scope>NUCLEOTIDE SEQUENCE [LARGE SCALE GENOMIC DNA]</scope>
    <source>
        <strain evidence="19 20">CBS 8904</strain>
    </source>
</reference>
<accession>K1W5T4</accession>
<dbReference type="PIRSF" id="PIRSF039133">
    <property type="entry name" value="SUMO_E1B"/>
    <property type="match status" value="1"/>
</dbReference>
<dbReference type="InterPro" id="IPR000594">
    <property type="entry name" value="ThiF_NAD_FAD-bd"/>
</dbReference>
<dbReference type="PROSITE" id="PS00865">
    <property type="entry name" value="UBIQUITIN_ACTIVAT_2"/>
    <property type="match status" value="1"/>
</dbReference>
<evidence type="ECO:0000256" key="11">
    <source>
        <dbReference type="PIRSR" id="PIRSR039133-2"/>
    </source>
</evidence>
<feature type="domain" description="Ubiquitin/SUMO-activating enzyme ubiquitin-like" evidence="18">
    <location>
        <begin position="481"/>
        <end position="557"/>
    </location>
</feature>
<comment type="similarity">
    <text evidence="2 9">Belongs to the ubiquitin-activating E1 family.</text>
</comment>
<evidence type="ECO:0000256" key="13">
    <source>
        <dbReference type="PROSITE-ProRule" id="PRU10132"/>
    </source>
</evidence>
<evidence type="ECO:0000313" key="20">
    <source>
        <dbReference type="Proteomes" id="UP000006757"/>
    </source>
</evidence>
<dbReference type="Gene3D" id="1.10.10.520">
    <property type="entry name" value="Ubiquitin activating enzymes (Uba3). Chain: B, domain 2"/>
    <property type="match status" value="1"/>
</dbReference>
<feature type="region of interest" description="Disordered" evidence="15">
    <location>
        <begin position="318"/>
        <end position="337"/>
    </location>
</feature>
<keyword evidence="14" id="KW-0175">Coiled coil</keyword>
<dbReference type="InterPro" id="IPR030661">
    <property type="entry name" value="Uba2"/>
</dbReference>
<feature type="binding site" evidence="11">
    <location>
        <position position="57"/>
    </location>
    <ligand>
        <name>ATP</name>
        <dbReference type="ChEBI" id="CHEBI:30616"/>
    </ligand>
</feature>
<dbReference type="UniPathway" id="UPA00886"/>
<dbReference type="GO" id="GO:0016925">
    <property type="term" value="P:protein sumoylation"/>
    <property type="evidence" value="ECO:0007669"/>
    <property type="project" value="UniProtKB-UniRule"/>
</dbReference>
<proteinExistence type="inferred from homology"/>
<evidence type="ECO:0000256" key="6">
    <source>
        <dbReference type="ARBA" id="ARBA00022833"/>
    </source>
</evidence>
<dbReference type="OrthoDB" id="10255449at2759"/>
<evidence type="ECO:0000256" key="14">
    <source>
        <dbReference type="SAM" id="Coils"/>
    </source>
</evidence>
<feature type="binding site" evidence="11">
    <location>
        <begin position="28"/>
        <end position="33"/>
    </location>
    <ligand>
        <name>ATP</name>
        <dbReference type="ChEBI" id="CHEBI:30616"/>
    </ligand>
</feature>
<feature type="binding site" evidence="11">
    <location>
        <begin position="128"/>
        <end position="133"/>
    </location>
    <ligand>
        <name>ATP</name>
        <dbReference type="ChEBI" id="CHEBI:30616"/>
    </ligand>
</feature>
<dbReference type="InParanoid" id="K1W5T4"/>
<evidence type="ECO:0000256" key="2">
    <source>
        <dbReference type="ARBA" id="ARBA00005673"/>
    </source>
</evidence>
<evidence type="ECO:0000259" key="17">
    <source>
        <dbReference type="Pfam" id="PF10585"/>
    </source>
</evidence>
<dbReference type="GO" id="GO:0046872">
    <property type="term" value="F:metal ion binding"/>
    <property type="evidence" value="ECO:0007669"/>
    <property type="project" value="UniProtKB-KW"/>
</dbReference>
<evidence type="ECO:0000259" key="18">
    <source>
        <dbReference type="Pfam" id="PF14732"/>
    </source>
</evidence>
<dbReference type="SUPFAM" id="SSF69572">
    <property type="entry name" value="Activating enzymes of the ubiquitin-like proteins"/>
    <property type="match status" value="1"/>
</dbReference>
<evidence type="ECO:0000256" key="15">
    <source>
        <dbReference type="SAM" id="MobiDB-lite"/>
    </source>
</evidence>
<organism evidence="19 20">
    <name type="scientific">Trichosporon asahii var. asahii (strain CBS 8904)</name>
    <name type="common">Yeast</name>
    <dbReference type="NCBI Taxonomy" id="1220162"/>
    <lineage>
        <taxon>Eukaryota</taxon>
        <taxon>Fungi</taxon>
        <taxon>Dikarya</taxon>
        <taxon>Basidiomycota</taxon>
        <taxon>Agaricomycotina</taxon>
        <taxon>Tremellomycetes</taxon>
        <taxon>Trichosporonales</taxon>
        <taxon>Trichosporonaceae</taxon>
        <taxon>Trichosporon</taxon>
    </lineage>
</organism>
<dbReference type="PROSITE" id="PS51257">
    <property type="entry name" value="PROKAR_LIPOPROTEIN"/>
    <property type="match status" value="1"/>
</dbReference>
<dbReference type="PANTHER" id="PTHR10953">
    <property type="entry name" value="UBIQUITIN-ACTIVATING ENZYME E1"/>
    <property type="match status" value="1"/>
</dbReference>
<evidence type="ECO:0000256" key="7">
    <source>
        <dbReference type="ARBA" id="ARBA00022840"/>
    </source>
</evidence>
<keyword evidence="3 9" id="KW-0479">Metal-binding</keyword>
<comment type="subunit">
    <text evidence="9">Heterodimer.</text>
</comment>
<keyword evidence="5 9" id="KW-0833">Ubl conjugation pathway</keyword>
<evidence type="ECO:0000259" key="16">
    <source>
        <dbReference type="Pfam" id="PF00899"/>
    </source>
</evidence>